<evidence type="ECO:0000313" key="3">
    <source>
        <dbReference type="Proteomes" id="UP000326939"/>
    </source>
</evidence>
<evidence type="ECO:0000256" key="1">
    <source>
        <dbReference type="SAM" id="SignalP"/>
    </source>
</evidence>
<feature type="signal peptide" evidence="1">
    <location>
        <begin position="1"/>
        <end position="20"/>
    </location>
</feature>
<sequence length="111" mass="11830">MKSSRVFIVFILVLFFFSQGKLKHYETLIITGGEASRARICAKGEPMADCTDQNCTVLCNKKYGEVAKSGGSRGYCVSGGCTCLYICGASLAVAHDSTSTSTSTATSMFKN</sequence>
<comment type="caution">
    <text evidence="2">The sequence shown here is derived from an EMBL/GenBank/DDBJ whole genome shotgun (WGS) entry which is preliminary data.</text>
</comment>
<protein>
    <recommendedName>
        <fullName evidence="4">Knottin scorpion toxin-like domain-containing protein</fullName>
    </recommendedName>
</protein>
<name>A0A5N5KUJ2_9ROSI</name>
<evidence type="ECO:0008006" key="4">
    <source>
        <dbReference type="Google" id="ProtNLM"/>
    </source>
</evidence>
<accession>A0A5N5KUJ2</accession>
<gene>
    <name evidence="2" type="ORF">DKX38_017173</name>
</gene>
<evidence type="ECO:0000313" key="2">
    <source>
        <dbReference type="EMBL" id="KAB5534087.1"/>
    </source>
</evidence>
<dbReference type="EMBL" id="VDCV01000011">
    <property type="protein sequence ID" value="KAB5534087.1"/>
    <property type="molecule type" value="Genomic_DNA"/>
</dbReference>
<keyword evidence="3" id="KW-1185">Reference proteome</keyword>
<keyword evidence="1" id="KW-0732">Signal</keyword>
<feature type="chain" id="PRO_5024446079" description="Knottin scorpion toxin-like domain-containing protein" evidence="1">
    <location>
        <begin position="21"/>
        <end position="111"/>
    </location>
</feature>
<organism evidence="2 3">
    <name type="scientific">Salix brachista</name>
    <dbReference type="NCBI Taxonomy" id="2182728"/>
    <lineage>
        <taxon>Eukaryota</taxon>
        <taxon>Viridiplantae</taxon>
        <taxon>Streptophyta</taxon>
        <taxon>Embryophyta</taxon>
        <taxon>Tracheophyta</taxon>
        <taxon>Spermatophyta</taxon>
        <taxon>Magnoliopsida</taxon>
        <taxon>eudicotyledons</taxon>
        <taxon>Gunneridae</taxon>
        <taxon>Pentapetalae</taxon>
        <taxon>rosids</taxon>
        <taxon>fabids</taxon>
        <taxon>Malpighiales</taxon>
        <taxon>Salicaceae</taxon>
        <taxon>Saliceae</taxon>
        <taxon>Salix</taxon>
    </lineage>
</organism>
<proteinExistence type="predicted"/>
<dbReference type="AlphaFoldDB" id="A0A5N5KUJ2"/>
<dbReference type="Proteomes" id="UP000326939">
    <property type="component" value="Chromosome 11"/>
</dbReference>
<reference evidence="3" key="1">
    <citation type="journal article" date="2019" name="Gigascience">
        <title>De novo genome assembly of the endangered Acer yangbiense, a plant species with extremely small populations endemic to Yunnan Province, China.</title>
        <authorList>
            <person name="Yang J."/>
            <person name="Wariss H.M."/>
            <person name="Tao L."/>
            <person name="Zhang R."/>
            <person name="Yun Q."/>
            <person name="Hollingsworth P."/>
            <person name="Dao Z."/>
            <person name="Luo G."/>
            <person name="Guo H."/>
            <person name="Ma Y."/>
            <person name="Sun W."/>
        </authorList>
    </citation>
    <scope>NUCLEOTIDE SEQUENCE [LARGE SCALE GENOMIC DNA]</scope>
    <source>
        <strain evidence="3">cv. br00</strain>
    </source>
</reference>